<name>A0AC35GP57_9BILA</name>
<protein>
    <submittedName>
        <fullName evidence="2">Uncharacterized protein</fullName>
    </submittedName>
</protein>
<organism evidence="1 2">
    <name type="scientific">Panagrolaimus sp. PS1159</name>
    <dbReference type="NCBI Taxonomy" id="55785"/>
    <lineage>
        <taxon>Eukaryota</taxon>
        <taxon>Metazoa</taxon>
        <taxon>Ecdysozoa</taxon>
        <taxon>Nematoda</taxon>
        <taxon>Chromadorea</taxon>
        <taxon>Rhabditida</taxon>
        <taxon>Tylenchina</taxon>
        <taxon>Panagrolaimomorpha</taxon>
        <taxon>Panagrolaimoidea</taxon>
        <taxon>Panagrolaimidae</taxon>
        <taxon>Panagrolaimus</taxon>
    </lineage>
</organism>
<evidence type="ECO:0000313" key="1">
    <source>
        <dbReference type="Proteomes" id="UP000887580"/>
    </source>
</evidence>
<evidence type="ECO:0000313" key="2">
    <source>
        <dbReference type="WBParaSite" id="PS1159_v2.g7335.t1"/>
    </source>
</evidence>
<sequence length="83" mass="9446">MSSTSSSRKLLCIVIILLLFLGIALTAAGIAVYLHYMGNRKEAKETQSYMRSLINQINTAADVRWKVKLINKIFKHEENSYNI</sequence>
<dbReference type="WBParaSite" id="PS1159_v2.g7335.t1">
    <property type="protein sequence ID" value="PS1159_v2.g7335.t1"/>
    <property type="gene ID" value="PS1159_v2.g7335"/>
</dbReference>
<accession>A0AC35GP57</accession>
<dbReference type="Proteomes" id="UP000887580">
    <property type="component" value="Unplaced"/>
</dbReference>
<reference evidence="2" key="1">
    <citation type="submission" date="2022-11" db="UniProtKB">
        <authorList>
            <consortium name="WormBaseParasite"/>
        </authorList>
    </citation>
    <scope>IDENTIFICATION</scope>
</reference>
<proteinExistence type="predicted"/>